<comment type="caution">
    <text evidence="1">The sequence shown here is derived from an EMBL/GenBank/DDBJ whole genome shotgun (WGS) entry which is preliminary data.</text>
</comment>
<accession>A0AAN9WZX7</accession>
<gene>
    <name evidence="1" type="ORF">VNO80_01831</name>
</gene>
<sequence>MSADQATTPIYLNHKKVQLHPSTTEGSTFHKSSRLYGPSLHLFSLEIVGFPFFDPFHSIFLSHSLLLYHLKTSQRVEFPESFMGFPELGCQKIQGMFVEGL</sequence>
<evidence type="ECO:0000313" key="2">
    <source>
        <dbReference type="Proteomes" id="UP001374584"/>
    </source>
</evidence>
<evidence type="ECO:0000313" key="1">
    <source>
        <dbReference type="EMBL" id="KAK7382771.1"/>
    </source>
</evidence>
<proteinExistence type="predicted"/>
<dbReference type="Proteomes" id="UP001374584">
    <property type="component" value="Unassembled WGS sequence"/>
</dbReference>
<dbReference type="AlphaFoldDB" id="A0AAN9WZX7"/>
<protein>
    <submittedName>
        <fullName evidence="1">Uncharacterized protein</fullName>
    </submittedName>
</protein>
<name>A0AAN9WZX7_PHACN</name>
<dbReference type="EMBL" id="JAYMYR010000001">
    <property type="protein sequence ID" value="KAK7382771.1"/>
    <property type="molecule type" value="Genomic_DNA"/>
</dbReference>
<reference evidence="1 2" key="1">
    <citation type="submission" date="2024-01" db="EMBL/GenBank/DDBJ databases">
        <title>The genomes of 5 underutilized Papilionoideae crops provide insights into root nodulation and disease resistanc.</title>
        <authorList>
            <person name="Jiang F."/>
        </authorList>
    </citation>
    <scope>NUCLEOTIDE SEQUENCE [LARGE SCALE GENOMIC DNA]</scope>
    <source>
        <strain evidence="1">JINMINGXINNONG_FW02</strain>
        <tissue evidence="1">Leaves</tissue>
    </source>
</reference>
<organism evidence="1 2">
    <name type="scientific">Phaseolus coccineus</name>
    <name type="common">Scarlet runner bean</name>
    <name type="synonym">Phaseolus multiflorus</name>
    <dbReference type="NCBI Taxonomy" id="3886"/>
    <lineage>
        <taxon>Eukaryota</taxon>
        <taxon>Viridiplantae</taxon>
        <taxon>Streptophyta</taxon>
        <taxon>Embryophyta</taxon>
        <taxon>Tracheophyta</taxon>
        <taxon>Spermatophyta</taxon>
        <taxon>Magnoliopsida</taxon>
        <taxon>eudicotyledons</taxon>
        <taxon>Gunneridae</taxon>
        <taxon>Pentapetalae</taxon>
        <taxon>rosids</taxon>
        <taxon>fabids</taxon>
        <taxon>Fabales</taxon>
        <taxon>Fabaceae</taxon>
        <taxon>Papilionoideae</taxon>
        <taxon>50 kb inversion clade</taxon>
        <taxon>NPAAA clade</taxon>
        <taxon>indigoferoid/millettioid clade</taxon>
        <taxon>Phaseoleae</taxon>
        <taxon>Phaseolus</taxon>
    </lineage>
</organism>
<keyword evidence="2" id="KW-1185">Reference proteome</keyword>